<keyword evidence="2" id="KW-1185">Reference proteome</keyword>
<dbReference type="AlphaFoldDB" id="A0AAW9AAT3"/>
<gene>
    <name evidence="1" type="ORF">QTL97_04780</name>
</gene>
<dbReference type="EMBL" id="JAUBDJ010000002">
    <property type="protein sequence ID" value="MDW0116238.1"/>
    <property type="molecule type" value="Genomic_DNA"/>
</dbReference>
<accession>A0AAW9AAT3</accession>
<protein>
    <recommendedName>
        <fullName evidence="3">BclB C-terminal domain-containing protein</fullName>
    </recommendedName>
</protein>
<dbReference type="RefSeq" id="WP_283732929.1">
    <property type="nucleotide sequence ID" value="NZ_CP125968.1"/>
</dbReference>
<organism evidence="1 2">
    <name type="scientific">Sporosarcina thermotolerans</name>
    <dbReference type="NCBI Taxonomy" id="633404"/>
    <lineage>
        <taxon>Bacteria</taxon>
        <taxon>Bacillati</taxon>
        <taxon>Bacillota</taxon>
        <taxon>Bacilli</taxon>
        <taxon>Bacillales</taxon>
        <taxon>Caryophanaceae</taxon>
        <taxon>Sporosarcina</taxon>
    </lineage>
</organism>
<proteinExistence type="predicted"/>
<sequence>MCSNNHINCGCLKFNKKGTLGPFEAIDVENIPAPTVNTGSLPMIPFASGVTGVFLTTTAAGVSGELYEIGFGNSNFTLALPDGDIPSNLITEAFSVTRAGSITAISAAFTTVSIFVPLAGTVTVRAQVYRAAKGSNVFTPTNAFVDIVPIAMGTIARALKIVTPPVLVEAGDLLVMVFSASATGAGDLTNSFFGSASAGITLE</sequence>
<evidence type="ECO:0000313" key="1">
    <source>
        <dbReference type="EMBL" id="MDW0116238.1"/>
    </source>
</evidence>
<evidence type="ECO:0008006" key="3">
    <source>
        <dbReference type="Google" id="ProtNLM"/>
    </source>
</evidence>
<comment type="caution">
    <text evidence="1">The sequence shown here is derived from an EMBL/GenBank/DDBJ whole genome shotgun (WGS) entry which is preliminary data.</text>
</comment>
<name>A0AAW9AAT3_9BACL</name>
<dbReference type="Proteomes" id="UP001271648">
    <property type="component" value="Unassembled WGS sequence"/>
</dbReference>
<reference evidence="1 2" key="1">
    <citation type="submission" date="2023-06" db="EMBL/GenBank/DDBJ databases">
        <title>Sporosarcina sp. nov., isolated from Korean traditional fermented seafood 'Jeotgal'.</title>
        <authorList>
            <person name="Yang A.I."/>
            <person name="Shin N.-R."/>
        </authorList>
    </citation>
    <scope>NUCLEOTIDE SEQUENCE [LARGE SCALE GENOMIC DNA]</scope>
    <source>
        <strain evidence="1 2">KCTC43456</strain>
    </source>
</reference>
<evidence type="ECO:0000313" key="2">
    <source>
        <dbReference type="Proteomes" id="UP001271648"/>
    </source>
</evidence>